<evidence type="ECO:0000259" key="4">
    <source>
        <dbReference type="PROSITE" id="PS50222"/>
    </source>
</evidence>
<name>A0A8J8NSG5_HALGN</name>
<keyword evidence="2" id="KW-0677">Repeat</keyword>
<dbReference type="EMBL" id="RRYP01007166">
    <property type="protein sequence ID" value="TNV80693.1"/>
    <property type="molecule type" value="Genomic_DNA"/>
</dbReference>
<keyword evidence="1" id="KW-0479">Metal-binding</keyword>
<evidence type="ECO:0000313" key="5">
    <source>
        <dbReference type="EMBL" id="TNV80693.1"/>
    </source>
</evidence>
<reference evidence="5" key="1">
    <citation type="submission" date="2019-06" db="EMBL/GenBank/DDBJ databases">
        <authorList>
            <person name="Zheng W."/>
        </authorList>
    </citation>
    <scope>NUCLEOTIDE SEQUENCE</scope>
    <source>
        <strain evidence="5">QDHG01</strain>
    </source>
</reference>
<proteinExistence type="predicted"/>
<dbReference type="GO" id="GO:0005509">
    <property type="term" value="F:calcium ion binding"/>
    <property type="evidence" value="ECO:0007669"/>
    <property type="project" value="InterPro"/>
</dbReference>
<evidence type="ECO:0000313" key="6">
    <source>
        <dbReference type="Proteomes" id="UP000785679"/>
    </source>
</evidence>
<dbReference type="SMART" id="SM00054">
    <property type="entry name" value="EFh"/>
    <property type="match status" value="4"/>
</dbReference>
<keyword evidence="3" id="KW-0106">Calcium</keyword>
<dbReference type="SUPFAM" id="SSF47473">
    <property type="entry name" value="EF-hand"/>
    <property type="match status" value="1"/>
</dbReference>
<dbReference type="InterPro" id="IPR018247">
    <property type="entry name" value="EF_Hand_1_Ca_BS"/>
</dbReference>
<evidence type="ECO:0000256" key="2">
    <source>
        <dbReference type="ARBA" id="ARBA00022737"/>
    </source>
</evidence>
<evidence type="ECO:0000256" key="3">
    <source>
        <dbReference type="ARBA" id="ARBA00022837"/>
    </source>
</evidence>
<dbReference type="InterPro" id="IPR011992">
    <property type="entry name" value="EF-hand-dom_pair"/>
</dbReference>
<dbReference type="PANTHER" id="PTHR45942">
    <property type="entry name" value="PROTEIN PHOSPATASE 3 REGULATORY SUBUNIT B ALPHA ISOFORM TYPE 1"/>
    <property type="match status" value="1"/>
</dbReference>
<feature type="domain" description="EF-hand" evidence="4">
    <location>
        <begin position="52"/>
        <end position="87"/>
    </location>
</feature>
<dbReference type="CDD" id="cd00051">
    <property type="entry name" value="EFh"/>
    <property type="match status" value="1"/>
</dbReference>
<dbReference type="FunFam" id="1.10.238.10:FF:000001">
    <property type="entry name" value="Calmodulin 1"/>
    <property type="match status" value="1"/>
</dbReference>
<sequence>MGGQLAKEQEQLKNLNFSEKELQKLYKNFSKIDKDKSGMLEPEEFFDIPELAQNPLVRRVIAVLDKNKDGNISFLEFVQGLNSLSAGASQEDKLRFAFQIYDINNDGFISNGELFTVLKMMVGSNLNDVQLQQLVDRTIIKADEDFDGKISFEEFCKMVKDLDVVEKLTINC</sequence>
<dbReference type="Proteomes" id="UP000785679">
    <property type="component" value="Unassembled WGS sequence"/>
</dbReference>
<comment type="caution">
    <text evidence="5">The sequence shown here is derived from an EMBL/GenBank/DDBJ whole genome shotgun (WGS) entry which is preliminary data.</text>
</comment>
<dbReference type="OrthoDB" id="425728at2759"/>
<dbReference type="InterPro" id="IPR002048">
    <property type="entry name" value="EF_hand_dom"/>
</dbReference>
<accession>A0A8J8NSG5</accession>
<dbReference type="AlphaFoldDB" id="A0A8J8NSG5"/>
<evidence type="ECO:0000256" key="1">
    <source>
        <dbReference type="ARBA" id="ARBA00022723"/>
    </source>
</evidence>
<protein>
    <recommendedName>
        <fullName evidence="4">EF-hand domain-containing protein</fullName>
    </recommendedName>
</protein>
<feature type="domain" description="EF-hand" evidence="4">
    <location>
        <begin position="89"/>
        <end position="124"/>
    </location>
</feature>
<organism evidence="5 6">
    <name type="scientific">Halteria grandinella</name>
    <dbReference type="NCBI Taxonomy" id="5974"/>
    <lineage>
        <taxon>Eukaryota</taxon>
        <taxon>Sar</taxon>
        <taxon>Alveolata</taxon>
        <taxon>Ciliophora</taxon>
        <taxon>Intramacronucleata</taxon>
        <taxon>Spirotrichea</taxon>
        <taxon>Stichotrichia</taxon>
        <taxon>Sporadotrichida</taxon>
        <taxon>Halteriidae</taxon>
        <taxon>Halteria</taxon>
    </lineage>
</organism>
<feature type="domain" description="EF-hand" evidence="4">
    <location>
        <begin position="130"/>
        <end position="165"/>
    </location>
</feature>
<dbReference type="Gene3D" id="1.10.238.10">
    <property type="entry name" value="EF-hand"/>
    <property type="match status" value="1"/>
</dbReference>
<dbReference type="PROSITE" id="PS00018">
    <property type="entry name" value="EF_HAND_1"/>
    <property type="match status" value="2"/>
</dbReference>
<gene>
    <name evidence="5" type="ORF">FGO68_gene7918</name>
</gene>
<dbReference type="Pfam" id="PF13499">
    <property type="entry name" value="EF-hand_7"/>
    <property type="match status" value="2"/>
</dbReference>
<keyword evidence="6" id="KW-1185">Reference proteome</keyword>
<dbReference type="PROSITE" id="PS50222">
    <property type="entry name" value="EF_HAND_2"/>
    <property type="match status" value="3"/>
</dbReference>